<evidence type="ECO:0000313" key="1">
    <source>
        <dbReference type="EMBL" id="MFC5571124.1"/>
    </source>
</evidence>
<proteinExistence type="predicted"/>
<dbReference type="RefSeq" id="WP_386755694.1">
    <property type="nucleotide sequence ID" value="NZ_JBHSNM010000005.1"/>
</dbReference>
<dbReference type="Proteomes" id="UP001596036">
    <property type="component" value="Unassembled WGS sequence"/>
</dbReference>
<comment type="caution">
    <text evidence="1">The sequence shown here is derived from an EMBL/GenBank/DDBJ whole genome shotgun (WGS) entry which is preliminary data.</text>
</comment>
<protein>
    <submittedName>
        <fullName evidence="1">Uncharacterized protein</fullName>
    </submittedName>
</protein>
<gene>
    <name evidence="1" type="ORF">ACFPN1_13745</name>
</gene>
<accession>A0ABW0SQH1</accession>
<keyword evidence="2" id="KW-1185">Reference proteome</keyword>
<reference evidence="2" key="1">
    <citation type="journal article" date="2019" name="Int. J. Syst. Evol. Microbiol.">
        <title>The Global Catalogue of Microorganisms (GCM) 10K type strain sequencing project: providing services to taxonomists for standard genome sequencing and annotation.</title>
        <authorList>
            <consortium name="The Broad Institute Genomics Platform"/>
            <consortium name="The Broad Institute Genome Sequencing Center for Infectious Disease"/>
            <person name="Wu L."/>
            <person name="Ma J."/>
        </authorList>
    </citation>
    <scope>NUCLEOTIDE SEQUENCE [LARGE SCALE GENOMIC DNA]</scope>
    <source>
        <strain evidence="2">KACC 11407</strain>
    </source>
</reference>
<name>A0ABW0SQH1_9GAMM</name>
<sequence>MSGEWLPDLLLLEDSQGNWNAYLERLHACFKADFVDSKPTWPGKRVGLKHHPAYDGKSATFWHLISEGDEESERMPDMRRCERIGWPRPMIDEFDEAAPGTTSCRVVWWVEEREREQRYLLALDDFSYVVVVADRGSYVLPWTAFCCEYAHQRDKRRKAFERYWEARKG</sequence>
<organism evidence="1 2">
    <name type="scientific">Lysobacter yangpyeongensis</name>
    <dbReference type="NCBI Taxonomy" id="346182"/>
    <lineage>
        <taxon>Bacteria</taxon>
        <taxon>Pseudomonadati</taxon>
        <taxon>Pseudomonadota</taxon>
        <taxon>Gammaproteobacteria</taxon>
        <taxon>Lysobacterales</taxon>
        <taxon>Lysobacteraceae</taxon>
        <taxon>Lysobacter</taxon>
    </lineage>
</organism>
<dbReference type="EMBL" id="JBHSNM010000005">
    <property type="protein sequence ID" value="MFC5571124.1"/>
    <property type="molecule type" value="Genomic_DNA"/>
</dbReference>
<evidence type="ECO:0000313" key="2">
    <source>
        <dbReference type="Proteomes" id="UP001596036"/>
    </source>
</evidence>